<dbReference type="STRING" id="6186.A0A183JM72"/>
<accession>A0A183JM72</accession>
<sequence length="138" mass="15499">MSTIKSNKKSINNNDSIFGNSNHNNNKLMPTLNKCNLLNNNHSLTNYPTTIECTHNISNELNKSPNKLMEGEKKMKTTRQSKMVTLISPKKDSSVIINNNNNNNNSNDTNEMHNLYDDNNNKGNTNVNKSLNAEGSFV</sequence>
<reference evidence="2 3" key="2">
    <citation type="submission" date="2018-11" db="EMBL/GenBank/DDBJ databases">
        <authorList>
            <consortium name="Pathogen Informatics"/>
        </authorList>
    </citation>
    <scope>NUCLEOTIDE SEQUENCE [LARGE SCALE GENOMIC DNA]</scope>
    <source>
        <strain evidence="2">Dakar</strain>
        <strain evidence="3">Dakar, Senegal</strain>
    </source>
</reference>
<evidence type="ECO:0000313" key="3">
    <source>
        <dbReference type="Proteomes" id="UP000279833"/>
    </source>
</evidence>
<gene>
    <name evidence="2" type="ORF">SCUD_LOCUS3804</name>
</gene>
<feature type="compositionally biased region" description="Low complexity" evidence="1">
    <location>
        <begin position="98"/>
        <end position="109"/>
    </location>
</feature>
<feature type="region of interest" description="Disordered" evidence="1">
    <location>
        <begin position="1"/>
        <end position="22"/>
    </location>
</feature>
<proteinExistence type="predicted"/>
<evidence type="ECO:0000313" key="4">
    <source>
        <dbReference type="WBParaSite" id="SCUD_0000380301-mRNA-1"/>
    </source>
</evidence>
<feature type="region of interest" description="Disordered" evidence="1">
    <location>
        <begin position="87"/>
        <end position="110"/>
    </location>
</feature>
<feature type="region of interest" description="Disordered" evidence="1">
    <location>
        <begin position="62"/>
        <end position="81"/>
    </location>
</feature>
<dbReference type="EMBL" id="UZAK01004526">
    <property type="protein sequence ID" value="VDO84576.1"/>
    <property type="molecule type" value="Genomic_DNA"/>
</dbReference>
<dbReference type="AlphaFoldDB" id="A0A183JM72"/>
<protein>
    <submittedName>
        <fullName evidence="4">Homeobox protein 2-like</fullName>
    </submittedName>
</protein>
<evidence type="ECO:0000256" key="1">
    <source>
        <dbReference type="SAM" id="MobiDB-lite"/>
    </source>
</evidence>
<dbReference type="WBParaSite" id="SCUD_0000380301-mRNA-1">
    <property type="protein sequence ID" value="SCUD_0000380301-mRNA-1"/>
    <property type="gene ID" value="SCUD_0000380301"/>
</dbReference>
<evidence type="ECO:0000313" key="2">
    <source>
        <dbReference type="EMBL" id="VDO84576.1"/>
    </source>
</evidence>
<keyword evidence="3" id="KW-1185">Reference proteome</keyword>
<organism evidence="4">
    <name type="scientific">Schistosoma curassoni</name>
    <dbReference type="NCBI Taxonomy" id="6186"/>
    <lineage>
        <taxon>Eukaryota</taxon>
        <taxon>Metazoa</taxon>
        <taxon>Spiralia</taxon>
        <taxon>Lophotrochozoa</taxon>
        <taxon>Platyhelminthes</taxon>
        <taxon>Trematoda</taxon>
        <taxon>Digenea</taxon>
        <taxon>Strigeidida</taxon>
        <taxon>Schistosomatoidea</taxon>
        <taxon>Schistosomatidae</taxon>
        <taxon>Schistosoma</taxon>
    </lineage>
</organism>
<name>A0A183JM72_9TREM</name>
<reference evidence="4" key="1">
    <citation type="submission" date="2016-06" db="UniProtKB">
        <authorList>
            <consortium name="WormBaseParasite"/>
        </authorList>
    </citation>
    <scope>IDENTIFICATION</scope>
</reference>
<dbReference type="Proteomes" id="UP000279833">
    <property type="component" value="Unassembled WGS sequence"/>
</dbReference>